<name>A0A6P8Z241_THRPL</name>
<gene>
    <name evidence="4" type="primary">LOC117646701</name>
</gene>
<keyword evidence="1" id="KW-0732">Signal</keyword>
<dbReference type="PROSITE" id="PS50835">
    <property type="entry name" value="IG_LIKE"/>
    <property type="match status" value="1"/>
</dbReference>
<dbReference type="InterPro" id="IPR036179">
    <property type="entry name" value="Ig-like_dom_sf"/>
</dbReference>
<feature type="signal peptide" evidence="1">
    <location>
        <begin position="1"/>
        <end position="17"/>
    </location>
</feature>
<dbReference type="Proteomes" id="UP000515158">
    <property type="component" value="Unplaced"/>
</dbReference>
<dbReference type="AlphaFoldDB" id="A0A6P8Z241"/>
<keyword evidence="3" id="KW-1185">Reference proteome</keyword>
<dbReference type="Gene3D" id="2.60.40.10">
    <property type="entry name" value="Immunoglobulins"/>
    <property type="match status" value="2"/>
</dbReference>
<dbReference type="InterPro" id="IPR037448">
    <property type="entry name" value="Zig-8"/>
</dbReference>
<dbReference type="KEGG" id="tpal:117646701"/>
<dbReference type="OrthoDB" id="190835at2759"/>
<dbReference type="SMART" id="SM00409">
    <property type="entry name" value="IG"/>
    <property type="match status" value="1"/>
</dbReference>
<sequence length="194" mass="20905">MLFYYLLLFFVPFQAWNLQIRQATEADAGLYECQITSHPPVSVFLTLKVIEARAEVVGAPDLHIKAGSSLRLVCRLQGSTETPAFLFWYRGTSMVNYDAHDGFSVVTGEGVEEVAGVGAGQGAYSVLRLDRAAQRHAGNYTCVPANARPASIQVHVINDEAPAAMQRGSGGRIVPQGPLVPLWAALLAAPLLLL</sequence>
<dbReference type="InParanoid" id="A0A6P8Z241"/>
<dbReference type="PANTHER" id="PTHR23279:SF2">
    <property type="entry name" value="DEFECTIVE PROBOSCIS EXTENSION RESPONSE 19, ISOFORM A"/>
    <property type="match status" value="1"/>
</dbReference>
<accession>A0A6P8Z241</accession>
<dbReference type="InterPro" id="IPR013783">
    <property type="entry name" value="Ig-like_fold"/>
</dbReference>
<feature type="domain" description="Ig-like" evidence="2">
    <location>
        <begin position="39"/>
        <end position="153"/>
    </location>
</feature>
<dbReference type="PANTHER" id="PTHR23279">
    <property type="entry name" value="DEFECTIVE PROBOSCIS EXTENSION RESPONSE DPR -RELATED"/>
    <property type="match status" value="1"/>
</dbReference>
<proteinExistence type="predicted"/>
<dbReference type="SUPFAM" id="SSF48726">
    <property type="entry name" value="Immunoglobulin"/>
    <property type="match status" value="1"/>
</dbReference>
<organism evidence="4">
    <name type="scientific">Thrips palmi</name>
    <name type="common">Melon thrips</name>
    <dbReference type="NCBI Taxonomy" id="161013"/>
    <lineage>
        <taxon>Eukaryota</taxon>
        <taxon>Metazoa</taxon>
        <taxon>Ecdysozoa</taxon>
        <taxon>Arthropoda</taxon>
        <taxon>Hexapoda</taxon>
        <taxon>Insecta</taxon>
        <taxon>Pterygota</taxon>
        <taxon>Neoptera</taxon>
        <taxon>Paraneoptera</taxon>
        <taxon>Thysanoptera</taxon>
        <taxon>Terebrantia</taxon>
        <taxon>Thripoidea</taxon>
        <taxon>Thripidae</taxon>
        <taxon>Thrips</taxon>
    </lineage>
</organism>
<dbReference type="InterPro" id="IPR007110">
    <property type="entry name" value="Ig-like_dom"/>
</dbReference>
<protein>
    <submittedName>
        <fullName evidence="4">Uncharacterized protein LOC117646701</fullName>
    </submittedName>
</protein>
<evidence type="ECO:0000256" key="1">
    <source>
        <dbReference type="SAM" id="SignalP"/>
    </source>
</evidence>
<dbReference type="GeneID" id="117646701"/>
<dbReference type="GO" id="GO:0032589">
    <property type="term" value="C:neuron projection membrane"/>
    <property type="evidence" value="ECO:0007669"/>
    <property type="project" value="TreeGrafter"/>
</dbReference>
<feature type="chain" id="PRO_5027940515" evidence="1">
    <location>
        <begin position="18"/>
        <end position="194"/>
    </location>
</feature>
<evidence type="ECO:0000259" key="2">
    <source>
        <dbReference type="PROSITE" id="PS50835"/>
    </source>
</evidence>
<dbReference type="InterPro" id="IPR003599">
    <property type="entry name" value="Ig_sub"/>
</dbReference>
<reference evidence="4" key="1">
    <citation type="submission" date="2025-08" db="UniProtKB">
        <authorList>
            <consortium name="RefSeq"/>
        </authorList>
    </citation>
    <scope>IDENTIFICATION</scope>
    <source>
        <tissue evidence="4">Total insect</tissue>
    </source>
</reference>
<evidence type="ECO:0000313" key="4">
    <source>
        <dbReference type="RefSeq" id="XP_034243711.1"/>
    </source>
</evidence>
<evidence type="ECO:0000313" key="3">
    <source>
        <dbReference type="Proteomes" id="UP000515158"/>
    </source>
</evidence>
<dbReference type="RefSeq" id="XP_034243711.1">
    <property type="nucleotide sequence ID" value="XM_034387820.1"/>
</dbReference>
<dbReference type="GO" id="GO:0050808">
    <property type="term" value="P:synapse organization"/>
    <property type="evidence" value="ECO:0007669"/>
    <property type="project" value="TreeGrafter"/>
</dbReference>